<dbReference type="GeneID" id="97539330"/>
<gene>
    <name evidence="1" type="ORF">ATCC9714_13931</name>
</gene>
<evidence type="ECO:0000313" key="1">
    <source>
        <dbReference type="EMBL" id="CEJ73505.1"/>
    </source>
</evidence>
<protein>
    <submittedName>
        <fullName evidence="1">Uncharacterized protein</fullName>
    </submittedName>
</protein>
<proteinExistence type="predicted"/>
<dbReference type="Proteomes" id="UP000032811">
    <property type="component" value="Chromosome 1"/>
</dbReference>
<keyword evidence="2" id="KW-1185">Reference proteome</keyword>
<sequence>MLIITLMALYGIQGAYQPTVQASIPLLVDRENLLPGNAVINQVSSLAGLLGPIMGEFYMDFMD</sequence>
<organism evidence="1 2">
    <name type="scientific">Paraclostridium sordellii</name>
    <name type="common">Clostridium sordellii</name>
    <dbReference type="NCBI Taxonomy" id="1505"/>
    <lineage>
        <taxon>Bacteria</taxon>
        <taxon>Bacillati</taxon>
        <taxon>Bacillota</taxon>
        <taxon>Clostridia</taxon>
        <taxon>Peptostreptococcales</taxon>
        <taxon>Peptostreptococcaceae</taxon>
        <taxon>Paraclostridium</taxon>
    </lineage>
</organism>
<name>A0ABP1XRZ2_PARSO</name>
<evidence type="ECO:0000313" key="2">
    <source>
        <dbReference type="Proteomes" id="UP000032811"/>
    </source>
</evidence>
<accession>A0ABP1XRZ2</accession>
<dbReference type="EMBL" id="LN679998">
    <property type="protein sequence ID" value="CEJ73505.1"/>
    <property type="molecule type" value="Genomic_DNA"/>
</dbReference>
<dbReference type="RefSeq" id="WP_151433016.1">
    <property type="nucleotide sequence ID" value="NZ_CDNJ01000003.1"/>
</dbReference>
<reference evidence="1 2" key="1">
    <citation type="submission" date="2014-11" db="EMBL/GenBank/DDBJ databases">
        <authorList>
            <person name="Aslett M.A."/>
            <person name="De Silva N."/>
        </authorList>
    </citation>
    <scope>NUCLEOTIDE SEQUENCE [LARGE SCALE GENOMIC DNA]</scope>
    <source>
        <strain evidence="1 2">ATCC9714</strain>
    </source>
</reference>